<dbReference type="EMBL" id="JAJSOF020000013">
    <property type="protein sequence ID" value="KAJ4443318.1"/>
    <property type="molecule type" value="Genomic_DNA"/>
</dbReference>
<accession>A0ABQ8TAP6</accession>
<sequence>MSSESSTESYPVFAHIGLRENLGKHLNQVTCPDRESNPGHLVSRSDALTQLKAKIREKRPGMAIAVPELHEIRFELLPHSLYSPDFAPSDFILFPKLKTHLAGMKFSSNEEVIAAAEGYFADLEESVYKEALAELQHRQKKCVNLVEGDYVEK</sequence>
<dbReference type="InterPro" id="IPR036397">
    <property type="entry name" value="RNaseH_sf"/>
</dbReference>
<evidence type="ECO:0000313" key="1">
    <source>
        <dbReference type="EMBL" id="KAJ4443318.1"/>
    </source>
</evidence>
<dbReference type="Gene3D" id="3.30.420.10">
    <property type="entry name" value="Ribonuclease H-like superfamily/Ribonuclease H"/>
    <property type="match status" value="1"/>
</dbReference>
<evidence type="ECO:0000313" key="2">
    <source>
        <dbReference type="Proteomes" id="UP001148838"/>
    </source>
</evidence>
<protein>
    <submittedName>
        <fullName evidence="1">Uncharacterized protein</fullName>
    </submittedName>
</protein>
<dbReference type="PANTHER" id="PTHR46060">
    <property type="entry name" value="MARINER MOS1 TRANSPOSASE-LIKE PROTEIN"/>
    <property type="match status" value="1"/>
</dbReference>
<dbReference type="InterPro" id="IPR052709">
    <property type="entry name" value="Transposase-MT_Hybrid"/>
</dbReference>
<dbReference type="Proteomes" id="UP001148838">
    <property type="component" value="Unassembled WGS sequence"/>
</dbReference>
<name>A0ABQ8TAP6_PERAM</name>
<keyword evidence="2" id="KW-1185">Reference proteome</keyword>
<proteinExistence type="predicted"/>
<gene>
    <name evidence="1" type="ORF">ANN_04986</name>
</gene>
<organism evidence="1 2">
    <name type="scientific">Periplaneta americana</name>
    <name type="common">American cockroach</name>
    <name type="synonym">Blatta americana</name>
    <dbReference type="NCBI Taxonomy" id="6978"/>
    <lineage>
        <taxon>Eukaryota</taxon>
        <taxon>Metazoa</taxon>
        <taxon>Ecdysozoa</taxon>
        <taxon>Arthropoda</taxon>
        <taxon>Hexapoda</taxon>
        <taxon>Insecta</taxon>
        <taxon>Pterygota</taxon>
        <taxon>Neoptera</taxon>
        <taxon>Polyneoptera</taxon>
        <taxon>Dictyoptera</taxon>
        <taxon>Blattodea</taxon>
        <taxon>Blattoidea</taxon>
        <taxon>Blattidae</taxon>
        <taxon>Blattinae</taxon>
        <taxon>Periplaneta</taxon>
    </lineage>
</organism>
<dbReference type="PANTHER" id="PTHR46060:SF1">
    <property type="entry name" value="MARINER MOS1 TRANSPOSASE-LIKE PROTEIN"/>
    <property type="match status" value="1"/>
</dbReference>
<reference evidence="1 2" key="1">
    <citation type="journal article" date="2022" name="Allergy">
        <title>Genome assembly and annotation of Periplaneta americana reveal a comprehensive cockroach allergen profile.</title>
        <authorList>
            <person name="Wang L."/>
            <person name="Xiong Q."/>
            <person name="Saelim N."/>
            <person name="Wang L."/>
            <person name="Nong W."/>
            <person name="Wan A.T."/>
            <person name="Shi M."/>
            <person name="Liu X."/>
            <person name="Cao Q."/>
            <person name="Hui J.H.L."/>
            <person name="Sookrung N."/>
            <person name="Leung T.F."/>
            <person name="Tungtrongchitr A."/>
            <person name="Tsui S.K.W."/>
        </authorList>
    </citation>
    <scope>NUCLEOTIDE SEQUENCE [LARGE SCALE GENOMIC DNA]</scope>
    <source>
        <strain evidence="1">PWHHKU_190912</strain>
    </source>
</reference>
<comment type="caution">
    <text evidence="1">The sequence shown here is derived from an EMBL/GenBank/DDBJ whole genome shotgun (WGS) entry which is preliminary data.</text>
</comment>